<gene>
    <name evidence="12" type="primary">pmrA</name>
    <name evidence="12" type="ORF">MoryE10_28980</name>
</gene>
<evidence type="ECO:0000256" key="4">
    <source>
        <dbReference type="ARBA" id="ARBA00023012"/>
    </source>
</evidence>
<dbReference type="InterPro" id="IPR001867">
    <property type="entry name" value="OmpR/PhoB-type_DNA-bd"/>
</dbReference>
<dbReference type="Gene3D" id="3.40.50.2300">
    <property type="match status" value="1"/>
</dbReference>
<keyword evidence="13" id="KW-1185">Reference proteome</keyword>
<dbReference type="KEGG" id="moz:MoryE10_28980"/>
<proteinExistence type="predicted"/>
<dbReference type="GO" id="GO:0000976">
    <property type="term" value="F:transcription cis-regulatory region binding"/>
    <property type="evidence" value="ECO:0007669"/>
    <property type="project" value="TreeGrafter"/>
</dbReference>
<keyword evidence="4" id="KW-0902">Two-component regulatory system</keyword>
<evidence type="ECO:0000256" key="5">
    <source>
        <dbReference type="ARBA" id="ARBA00023015"/>
    </source>
</evidence>
<evidence type="ECO:0000256" key="1">
    <source>
        <dbReference type="ARBA" id="ARBA00004496"/>
    </source>
</evidence>
<sequence>MRLLLVEDDQLLGDGLKTALSQEGYAVDWVSDGPAASLALQTHTYELAVLDLNLPGKSGLDVLRDMRRSQIATPVLILTARDTVTDRVEGLDSGADDYLQKPFELDELCARLRALLRRGQGRSTPTVIHGDVELDPAAHKVFNKGREVELSLREYELLKFLLDNRGRAVSRARIEEALYPWNAEIESNAIEVHVHHLRKKLDTNLIRTLRGVGYIIDTPQEQP</sequence>
<dbReference type="GO" id="GO:0000156">
    <property type="term" value="F:phosphorelay response regulator activity"/>
    <property type="evidence" value="ECO:0007669"/>
    <property type="project" value="TreeGrafter"/>
</dbReference>
<dbReference type="Gene3D" id="6.10.250.690">
    <property type="match status" value="1"/>
</dbReference>
<dbReference type="Pfam" id="PF00072">
    <property type="entry name" value="Response_reg"/>
    <property type="match status" value="1"/>
</dbReference>
<accession>A0A8D4VRB9</accession>
<protein>
    <submittedName>
        <fullName evidence="12">DNA-binding response regulator</fullName>
    </submittedName>
</protein>
<keyword evidence="6 9" id="KW-0238">DNA-binding</keyword>
<keyword evidence="5" id="KW-0805">Transcription regulation</keyword>
<feature type="domain" description="Response regulatory" evidence="10">
    <location>
        <begin position="2"/>
        <end position="116"/>
    </location>
</feature>
<dbReference type="PANTHER" id="PTHR48111:SF35">
    <property type="entry name" value="TRANSCRIPTIONAL REGULATORY PROTEIN QSEB"/>
    <property type="match status" value="1"/>
</dbReference>
<dbReference type="SUPFAM" id="SSF52172">
    <property type="entry name" value="CheY-like"/>
    <property type="match status" value="1"/>
</dbReference>
<name>A0A8D4VRB9_9GAMM</name>
<dbReference type="FunFam" id="3.40.50.2300:FF:000002">
    <property type="entry name" value="DNA-binding response regulator PhoP"/>
    <property type="match status" value="1"/>
</dbReference>
<evidence type="ECO:0000256" key="3">
    <source>
        <dbReference type="ARBA" id="ARBA00022553"/>
    </source>
</evidence>
<dbReference type="CDD" id="cd17624">
    <property type="entry name" value="REC_OmpR_PmrA-like"/>
    <property type="match status" value="1"/>
</dbReference>
<dbReference type="PROSITE" id="PS50110">
    <property type="entry name" value="RESPONSE_REGULATORY"/>
    <property type="match status" value="1"/>
</dbReference>
<dbReference type="GO" id="GO:0006355">
    <property type="term" value="P:regulation of DNA-templated transcription"/>
    <property type="evidence" value="ECO:0007669"/>
    <property type="project" value="InterPro"/>
</dbReference>
<dbReference type="Gene3D" id="1.10.10.10">
    <property type="entry name" value="Winged helix-like DNA-binding domain superfamily/Winged helix DNA-binding domain"/>
    <property type="match status" value="1"/>
</dbReference>
<dbReference type="PANTHER" id="PTHR48111">
    <property type="entry name" value="REGULATOR OF RPOS"/>
    <property type="match status" value="1"/>
</dbReference>
<dbReference type="InterPro" id="IPR036388">
    <property type="entry name" value="WH-like_DNA-bd_sf"/>
</dbReference>
<dbReference type="EMBL" id="AP019782">
    <property type="protein sequence ID" value="BBL72292.1"/>
    <property type="molecule type" value="Genomic_DNA"/>
</dbReference>
<dbReference type="InterPro" id="IPR011006">
    <property type="entry name" value="CheY-like_superfamily"/>
</dbReference>
<feature type="DNA-binding region" description="OmpR/PhoB-type" evidence="9">
    <location>
        <begin position="124"/>
        <end position="218"/>
    </location>
</feature>
<dbReference type="InterPro" id="IPR039420">
    <property type="entry name" value="WalR-like"/>
</dbReference>
<reference evidence="12" key="1">
    <citation type="submission" date="2019-06" db="EMBL/GenBank/DDBJ databases">
        <title>Complete genome sequence of Methylogaea oryzae strain JCM16910.</title>
        <authorList>
            <person name="Asakawa S."/>
        </authorList>
    </citation>
    <scope>NUCLEOTIDE SEQUENCE</scope>
    <source>
        <strain evidence="12">E10</strain>
    </source>
</reference>
<evidence type="ECO:0000256" key="6">
    <source>
        <dbReference type="ARBA" id="ARBA00023125"/>
    </source>
</evidence>
<keyword evidence="2" id="KW-0963">Cytoplasm</keyword>
<dbReference type="PROSITE" id="PS51755">
    <property type="entry name" value="OMPR_PHOB"/>
    <property type="match status" value="1"/>
</dbReference>
<evidence type="ECO:0000259" key="11">
    <source>
        <dbReference type="PROSITE" id="PS51755"/>
    </source>
</evidence>
<dbReference type="CDD" id="cd00383">
    <property type="entry name" value="trans_reg_C"/>
    <property type="match status" value="1"/>
</dbReference>
<dbReference type="SMART" id="SM00862">
    <property type="entry name" value="Trans_reg_C"/>
    <property type="match status" value="1"/>
</dbReference>
<evidence type="ECO:0000256" key="9">
    <source>
        <dbReference type="PROSITE-ProRule" id="PRU01091"/>
    </source>
</evidence>
<dbReference type="Pfam" id="PF00486">
    <property type="entry name" value="Trans_reg_C"/>
    <property type="match status" value="1"/>
</dbReference>
<evidence type="ECO:0000313" key="13">
    <source>
        <dbReference type="Proteomes" id="UP000824988"/>
    </source>
</evidence>
<keyword evidence="3 8" id="KW-0597">Phosphoprotein</keyword>
<evidence type="ECO:0000256" key="2">
    <source>
        <dbReference type="ARBA" id="ARBA00022490"/>
    </source>
</evidence>
<dbReference type="Proteomes" id="UP000824988">
    <property type="component" value="Chromosome"/>
</dbReference>
<evidence type="ECO:0000313" key="12">
    <source>
        <dbReference type="EMBL" id="BBL72292.1"/>
    </source>
</evidence>
<feature type="modified residue" description="4-aspartylphosphate" evidence="8">
    <location>
        <position position="51"/>
    </location>
</feature>
<dbReference type="AlphaFoldDB" id="A0A8D4VRB9"/>
<keyword evidence="7" id="KW-0804">Transcription</keyword>
<organism evidence="12 13">
    <name type="scientific">Methylogaea oryzae</name>
    <dbReference type="NCBI Taxonomy" id="1295382"/>
    <lineage>
        <taxon>Bacteria</taxon>
        <taxon>Pseudomonadati</taxon>
        <taxon>Pseudomonadota</taxon>
        <taxon>Gammaproteobacteria</taxon>
        <taxon>Methylococcales</taxon>
        <taxon>Methylococcaceae</taxon>
        <taxon>Methylogaea</taxon>
    </lineage>
</organism>
<dbReference type="RefSeq" id="WP_054773700.1">
    <property type="nucleotide sequence ID" value="NZ_AP019782.1"/>
</dbReference>
<dbReference type="InterPro" id="IPR001789">
    <property type="entry name" value="Sig_transdc_resp-reg_receiver"/>
</dbReference>
<dbReference type="InterPro" id="IPR016032">
    <property type="entry name" value="Sig_transdc_resp-reg_C-effctor"/>
</dbReference>
<feature type="domain" description="OmpR/PhoB-type" evidence="11">
    <location>
        <begin position="124"/>
        <end position="218"/>
    </location>
</feature>
<comment type="subcellular location">
    <subcellularLocation>
        <location evidence="1">Cytoplasm</location>
    </subcellularLocation>
</comment>
<dbReference type="SUPFAM" id="SSF46894">
    <property type="entry name" value="C-terminal effector domain of the bipartite response regulators"/>
    <property type="match status" value="1"/>
</dbReference>
<evidence type="ECO:0000256" key="7">
    <source>
        <dbReference type="ARBA" id="ARBA00023163"/>
    </source>
</evidence>
<dbReference type="GO" id="GO:0005829">
    <property type="term" value="C:cytosol"/>
    <property type="evidence" value="ECO:0007669"/>
    <property type="project" value="TreeGrafter"/>
</dbReference>
<evidence type="ECO:0000259" key="10">
    <source>
        <dbReference type="PROSITE" id="PS50110"/>
    </source>
</evidence>
<dbReference type="SMART" id="SM00448">
    <property type="entry name" value="REC"/>
    <property type="match status" value="1"/>
</dbReference>
<evidence type="ECO:0000256" key="8">
    <source>
        <dbReference type="PROSITE-ProRule" id="PRU00169"/>
    </source>
</evidence>
<dbReference type="GO" id="GO:0032993">
    <property type="term" value="C:protein-DNA complex"/>
    <property type="evidence" value="ECO:0007669"/>
    <property type="project" value="TreeGrafter"/>
</dbReference>